<dbReference type="RefSeq" id="WP_309723194.1">
    <property type="nucleotide sequence ID" value="NZ_JARWAM010000010.1"/>
</dbReference>
<name>A0ABU1HIG4_9GAMM</name>
<gene>
    <name evidence="2" type="ORF">QC821_15105</name>
</gene>
<reference evidence="2 3" key="1">
    <citation type="submission" date="2023-04" db="EMBL/GenBank/DDBJ databases">
        <title>A long-awaited taxogenomic arrangement of the family Halomonadaceae.</title>
        <authorList>
            <person name="De La Haba R."/>
            <person name="Chuvochina M."/>
            <person name="Wittouck S."/>
            <person name="Arahal D.R."/>
            <person name="Sanchez-Porro C."/>
            <person name="Hugenholtz P."/>
            <person name="Ventosa A."/>
        </authorList>
    </citation>
    <scope>NUCLEOTIDE SEQUENCE [LARGE SCALE GENOMIC DNA]</scope>
    <source>
        <strain evidence="2 3">DSM 26770</strain>
    </source>
</reference>
<comment type="caution">
    <text evidence="2">The sequence shown here is derived from an EMBL/GenBank/DDBJ whole genome shotgun (WGS) entry which is preliminary data.</text>
</comment>
<evidence type="ECO:0000313" key="3">
    <source>
        <dbReference type="Proteomes" id="UP001251374"/>
    </source>
</evidence>
<evidence type="ECO:0000313" key="2">
    <source>
        <dbReference type="EMBL" id="MDR5906604.1"/>
    </source>
</evidence>
<accession>A0ABU1HIG4</accession>
<keyword evidence="3" id="KW-1185">Reference proteome</keyword>
<feature type="region of interest" description="Disordered" evidence="1">
    <location>
        <begin position="79"/>
        <end position="99"/>
    </location>
</feature>
<evidence type="ECO:0000256" key="1">
    <source>
        <dbReference type="SAM" id="MobiDB-lite"/>
    </source>
</evidence>
<sequence length="99" mass="11329">MAKKKSPYEGMYTAANNHYHGMKSVQEHGAIDHTYQLARVFLREGIARTQEEAVAMAYYEVQRLQWNVDGIQVNRMTRNELRAQQTGPQGDPDPSWACS</sequence>
<dbReference type="EMBL" id="JARWAM010000010">
    <property type="protein sequence ID" value="MDR5906604.1"/>
    <property type="molecule type" value="Genomic_DNA"/>
</dbReference>
<organism evidence="2 3">
    <name type="scientific">Franzmannia qiaohouensis</name>
    <dbReference type="NCBI Taxonomy" id="1329370"/>
    <lineage>
        <taxon>Bacteria</taxon>
        <taxon>Pseudomonadati</taxon>
        <taxon>Pseudomonadota</taxon>
        <taxon>Gammaproteobacteria</taxon>
        <taxon>Oceanospirillales</taxon>
        <taxon>Halomonadaceae</taxon>
        <taxon>Franzmannia</taxon>
    </lineage>
</organism>
<proteinExistence type="predicted"/>
<dbReference type="Proteomes" id="UP001251374">
    <property type="component" value="Unassembled WGS sequence"/>
</dbReference>
<protein>
    <submittedName>
        <fullName evidence="2">Uncharacterized protein</fullName>
    </submittedName>
</protein>